<protein>
    <submittedName>
        <fullName evidence="1">Uncharacterized protein</fullName>
    </submittedName>
</protein>
<dbReference type="AlphaFoldDB" id="A0A4Y1Z9X2"/>
<dbReference type="Proteomes" id="UP000319716">
    <property type="component" value="Unassembled WGS sequence"/>
</dbReference>
<gene>
    <name evidence="1" type="ORF">NBRC111894_1370</name>
</gene>
<sequence length="64" mass="7464">MVSIIVNELKRNKNKNVSRFNRLGIIINPFIMIQSKQITRATAILISPFIYVQKLIHINCFSFD</sequence>
<name>A0A4Y1Z9X2_9BACL</name>
<proteinExistence type="predicted"/>
<reference evidence="1 2" key="1">
    <citation type="submission" date="2017-11" db="EMBL/GenBank/DDBJ databases">
        <title>Draft Genome Sequence of Sporolactobacillus inulinus NBRC 111894 Isolated from Koso, a Japanese Sugar-Vegetable Fermented Beverage.</title>
        <authorList>
            <person name="Chiou T.Y."/>
            <person name="Oshima K."/>
            <person name="Suda W."/>
            <person name="Hattori M."/>
            <person name="Takahashi T."/>
        </authorList>
    </citation>
    <scope>NUCLEOTIDE SEQUENCE [LARGE SCALE GENOMIC DNA]</scope>
    <source>
        <strain evidence="1 2">NBRC111894</strain>
    </source>
</reference>
<dbReference type="EMBL" id="BEXB01000008">
    <property type="protein sequence ID" value="GAY75816.1"/>
    <property type="molecule type" value="Genomic_DNA"/>
</dbReference>
<evidence type="ECO:0000313" key="1">
    <source>
        <dbReference type="EMBL" id="GAY75816.1"/>
    </source>
</evidence>
<organism evidence="1 2">
    <name type="scientific">Sporolactobacillus inulinus</name>
    <dbReference type="NCBI Taxonomy" id="2078"/>
    <lineage>
        <taxon>Bacteria</taxon>
        <taxon>Bacillati</taxon>
        <taxon>Bacillota</taxon>
        <taxon>Bacilli</taxon>
        <taxon>Bacillales</taxon>
        <taxon>Sporolactobacillaceae</taxon>
        <taxon>Sporolactobacillus</taxon>
    </lineage>
</organism>
<comment type="caution">
    <text evidence="1">The sequence shown here is derived from an EMBL/GenBank/DDBJ whole genome shotgun (WGS) entry which is preliminary data.</text>
</comment>
<accession>A0A4Y1Z9X2</accession>
<evidence type="ECO:0000313" key="2">
    <source>
        <dbReference type="Proteomes" id="UP000319716"/>
    </source>
</evidence>